<dbReference type="PANTHER" id="PTHR32338">
    <property type="entry name" value="N-ACETYL-GAMMA-GLUTAMYL-PHOSPHATE REDUCTASE, CHLOROPLASTIC-RELATED-RELATED"/>
    <property type="match status" value="1"/>
</dbReference>
<dbReference type="CDD" id="cd23935">
    <property type="entry name" value="AGPR_2_C"/>
    <property type="match status" value="1"/>
</dbReference>
<feature type="domain" description="Semialdehyde dehydrogenase NAD-binding" evidence="8">
    <location>
        <begin position="4"/>
        <end position="105"/>
    </location>
</feature>
<dbReference type="SUPFAM" id="SSF51735">
    <property type="entry name" value="NAD(P)-binding Rossmann-fold domains"/>
    <property type="match status" value="1"/>
</dbReference>
<keyword evidence="1 6" id="KW-0963">Cytoplasm</keyword>
<dbReference type="PROSITE" id="PS01224">
    <property type="entry name" value="ARGC"/>
    <property type="match status" value="1"/>
</dbReference>
<evidence type="ECO:0000256" key="7">
    <source>
        <dbReference type="PROSITE-ProRule" id="PRU10010"/>
    </source>
</evidence>
<dbReference type="CDD" id="cd17896">
    <property type="entry name" value="AGPR_2_N"/>
    <property type="match status" value="1"/>
</dbReference>
<name>A0AAX3SUT9_9BURK</name>
<sequence length="333" mass="35558">MTSLVFIDGDQGTTGLQVREWLADRTDLRLLQLPADQRKSTAHRAEALNDCDIALLCLPDEAAREAVALVRRPGVRVIDASSAHRTAPGWVYGLPELEAGQAERIAHARRVSNPGCYPTGALALLRPLIDAGLLPPDYPLAIHAVSGYSGRGRAGLLDHEGAAAATAVPLQVYGLGLHHKHVPEIQQHAGLAHAPVFVPAYGHYRQGIVLTIALHLRLLPAGVTARSLHAALQARYQGQPCIELQPLEEDADAQRLDPRALNGSNRMRLAVFGQPQEQQVLLTAVFDNLGKGAAGAAVQNLDLMLGLQPMLQPGCDESLSVVGAWCERGVSAV</sequence>
<dbReference type="SMART" id="SM00859">
    <property type="entry name" value="Semialdhyde_dh"/>
    <property type="match status" value="1"/>
</dbReference>
<keyword evidence="2 6" id="KW-0055">Arginine biosynthesis</keyword>
<evidence type="ECO:0000256" key="5">
    <source>
        <dbReference type="ARBA" id="ARBA00023002"/>
    </source>
</evidence>
<protein>
    <recommendedName>
        <fullName evidence="6">N-acetyl-gamma-glutamyl-phosphate reductase</fullName>
        <shortName evidence="6">AGPR</shortName>
        <ecNumber evidence="6">1.2.1.38</ecNumber>
    </recommendedName>
    <alternativeName>
        <fullName evidence="6">N-acetyl-glutamate semialdehyde dehydrogenase</fullName>
        <shortName evidence="6">NAGSA dehydrogenase</shortName>
    </alternativeName>
</protein>
<dbReference type="PANTHER" id="PTHR32338:SF10">
    <property type="entry name" value="N-ACETYL-GAMMA-GLUTAMYL-PHOSPHATE REDUCTASE, CHLOROPLASTIC-RELATED"/>
    <property type="match status" value="1"/>
</dbReference>
<evidence type="ECO:0000313" key="10">
    <source>
        <dbReference type="Proteomes" id="UP001219066"/>
    </source>
</evidence>
<dbReference type="InterPro" id="IPR000534">
    <property type="entry name" value="Semialdehyde_DH_NAD-bd"/>
</dbReference>
<feature type="active site" evidence="6 7">
    <location>
        <position position="116"/>
    </location>
</feature>
<evidence type="ECO:0000256" key="2">
    <source>
        <dbReference type="ARBA" id="ARBA00022571"/>
    </source>
</evidence>
<comment type="pathway">
    <text evidence="6">Amino-acid biosynthesis; L-arginine biosynthesis; N(2)-acetyl-L-ornithine from L-glutamate: step 3/4.</text>
</comment>
<dbReference type="InterPro" id="IPR010136">
    <property type="entry name" value="AGPR_type-2"/>
</dbReference>
<accession>A0AAX3SUT9</accession>
<organism evidence="9 10">
    <name type="scientific">Delftia tsuruhatensis</name>
    <dbReference type="NCBI Taxonomy" id="180282"/>
    <lineage>
        <taxon>Bacteria</taxon>
        <taxon>Pseudomonadati</taxon>
        <taxon>Pseudomonadota</taxon>
        <taxon>Betaproteobacteria</taxon>
        <taxon>Burkholderiales</taxon>
        <taxon>Comamonadaceae</taxon>
        <taxon>Delftia</taxon>
    </lineage>
</organism>
<dbReference type="Pfam" id="PF01118">
    <property type="entry name" value="Semialdhyde_dh"/>
    <property type="match status" value="1"/>
</dbReference>
<dbReference type="GO" id="GO:0005737">
    <property type="term" value="C:cytoplasm"/>
    <property type="evidence" value="ECO:0007669"/>
    <property type="project" value="UniProtKB-SubCell"/>
</dbReference>
<comment type="catalytic activity">
    <reaction evidence="6">
        <text>N-acetyl-L-glutamate 5-semialdehyde + phosphate + NADP(+) = N-acetyl-L-glutamyl 5-phosphate + NADPH + H(+)</text>
        <dbReference type="Rhea" id="RHEA:21588"/>
        <dbReference type="ChEBI" id="CHEBI:15378"/>
        <dbReference type="ChEBI" id="CHEBI:29123"/>
        <dbReference type="ChEBI" id="CHEBI:43474"/>
        <dbReference type="ChEBI" id="CHEBI:57783"/>
        <dbReference type="ChEBI" id="CHEBI:57936"/>
        <dbReference type="ChEBI" id="CHEBI:58349"/>
        <dbReference type="EC" id="1.2.1.38"/>
    </reaction>
</comment>
<dbReference type="InterPro" id="IPR036291">
    <property type="entry name" value="NAD(P)-bd_dom_sf"/>
</dbReference>
<dbReference type="AlphaFoldDB" id="A0AAX3SUT9"/>
<keyword evidence="3 6" id="KW-0028">Amino-acid biosynthesis</keyword>
<dbReference type="Proteomes" id="UP001219066">
    <property type="component" value="Chromosome"/>
</dbReference>
<dbReference type="RefSeq" id="WP_016446296.1">
    <property type="nucleotide sequence ID" value="NZ_CP120956.1"/>
</dbReference>
<dbReference type="GO" id="GO:0051287">
    <property type="term" value="F:NAD binding"/>
    <property type="evidence" value="ECO:0007669"/>
    <property type="project" value="InterPro"/>
</dbReference>
<dbReference type="Gene3D" id="3.30.360.10">
    <property type="entry name" value="Dihydrodipicolinate Reductase, domain 2"/>
    <property type="match status" value="1"/>
</dbReference>
<dbReference type="Pfam" id="PF22698">
    <property type="entry name" value="Semialdhyde_dhC_1"/>
    <property type="match status" value="1"/>
</dbReference>
<dbReference type="NCBIfam" id="TIGR01851">
    <property type="entry name" value="argC_other"/>
    <property type="match status" value="1"/>
</dbReference>
<dbReference type="GO" id="GO:0003942">
    <property type="term" value="F:N-acetyl-gamma-glutamyl-phosphate reductase activity"/>
    <property type="evidence" value="ECO:0007669"/>
    <property type="project" value="UniProtKB-UniRule"/>
</dbReference>
<dbReference type="SUPFAM" id="SSF55347">
    <property type="entry name" value="Glyceraldehyde-3-phosphate dehydrogenase-like, C-terminal domain"/>
    <property type="match status" value="1"/>
</dbReference>
<evidence type="ECO:0000256" key="6">
    <source>
        <dbReference type="HAMAP-Rule" id="MF_01110"/>
    </source>
</evidence>
<dbReference type="EC" id="1.2.1.38" evidence="6"/>
<comment type="similarity">
    <text evidence="6">Belongs to the NAGSA dehydrogenase family. Type 2 subfamily.</text>
</comment>
<evidence type="ECO:0000256" key="3">
    <source>
        <dbReference type="ARBA" id="ARBA00022605"/>
    </source>
</evidence>
<dbReference type="GO" id="GO:0006526">
    <property type="term" value="P:L-arginine biosynthetic process"/>
    <property type="evidence" value="ECO:0007669"/>
    <property type="project" value="UniProtKB-UniRule"/>
</dbReference>
<dbReference type="InterPro" id="IPR050085">
    <property type="entry name" value="AGPR"/>
</dbReference>
<evidence type="ECO:0000256" key="4">
    <source>
        <dbReference type="ARBA" id="ARBA00022857"/>
    </source>
</evidence>
<proteinExistence type="inferred from homology"/>
<keyword evidence="4 6" id="KW-0521">NADP</keyword>
<keyword evidence="5 6" id="KW-0560">Oxidoreductase</keyword>
<dbReference type="InterPro" id="IPR058924">
    <property type="entry name" value="AGPR_dimerisation_dom"/>
</dbReference>
<gene>
    <name evidence="6 9" type="primary">argC</name>
    <name evidence="9" type="ORF">PYR84_14080</name>
</gene>
<dbReference type="Gene3D" id="3.40.50.720">
    <property type="entry name" value="NAD(P)-binding Rossmann-like Domain"/>
    <property type="match status" value="1"/>
</dbReference>
<dbReference type="HAMAP" id="MF_01110">
    <property type="entry name" value="ArgC_type2"/>
    <property type="match status" value="1"/>
</dbReference>
<reference evidence="9" key="1">
    <citation type="submission" date="2023-03" db="EMBL/GenBank/DDBJ databases">
        <title>Synergistic degradation of erythromycin by symbiotic bacteria Ery-6A and Ery-6B and application in simulated water remediation.</title>
        <authorList>
            <person name="Xu S."/>
        </authorList>
    </citation>
    <scope>NUCLEOTIDE SEQUENCE</scope>
    <source>
        <strain evidence="9">Ery-6A</strain>
    </source>
</reference>
<comment type="subcellular location">
    <subcellularLocation>
        <location evidence="6">Cytoplasm</location>
    </subcellularLocation>
</comment>
<dbReference type="EMBL" id="CP120956">
    <property type="protein sequence ID" value="WFF83775.1"/>
    <property type="molecule type" value="Genomic_DNA"/>
</dbReference>
<evidence type="ECO:0000259" key="8">
    <source>
        <dbReference type="SMART" id="SM00859"/>
    </source>
</evidence>
<dbReference type="InterPro" id="IPR023013">
    <property type="entry name" value="AGPR_AS"/>
</dbReference>
<evidence type="ECO:0000256" key="1">
    <source>
        <dbReference type="ARBA" id="ARBA00022490"/>
    </source>
</evidence>
<evidence type="ECO:0000313" key="9">
    <source>
        <dbReference type="EMBL" id="WFF83775.1"/>
    </source>
</evidence>
<comment type="function">
    <text evidence="6">Catalyzes the NADPH-dependent reduction of N-acetyl-5-glutamyl phosphate to yield N-acetyl-L-glutamate 5-semialdehyde.</text>
</comment>